<dbReference type="VEuPathDB" id="VectorBase:GPAI021080"/>
<reference evidence="2" key="2">
    <citation type="submission" date="2020-05" db="UniProtKB">
        <authorList>
            <consortium name="EnsemblMetazoa"/>
        </authorList>
    </citation>
    <scope>IDENTIFICATION</scope>
    <source>
        <strain evidence="2">IAEA</strain>
    </source>
</reference>
<name>A0A1A9ZPL5_GLOPL</name>
<organism evidence="2 3">
    <name type="scientific">Glossina pallidipes</name>
    <name type="common">Tsetse fly</name>
    <dbReference type="NCBI Taxonomy" id="7398"/>
    <lineage>
        <taxon>Eukaryota</taxon>
        <taxon>Metazoa</taxon>
        <taxon>Ecdysozoa</taxon>
        <taxon>Arthropoda</taxon>
        <taxon>Hexapoda</taxon>
        <taxon>Insecta</taxon>
        <taxon>Pterygota</taxon>
        <taxon>Neoptera</taxon>
        <taxon>Endopterygota</taxon>
        <taxon>Diptera</taxon>
        <taxon>Brachycera</taxon>
        <taxon>Muscomorpha</taxon>
        <taxon>Hippoboscoidea</taxon>
        <taxon>Glossinidae</taxon>
        <taxon>Glossina</taxon>
    </lineage>
</organism>
<sequence length="1365" mass="153080">MKLIKRKVEMFIKFVITPFAINILLLLLMIGLATRIQAERITVVTPEAIAFKADNNVALAANSSVLTTTERLDNSSYLISKDRDFIQDINSGNMSSLPAPTSSAHLDIKPGASTHSYINFDLNYDDDEEKNVASTDNSRQTTIKEVLTNLFPKGFSDIFRFSYNPEPPEDDTVDYIPSTTRKTIATTIGSTHKTKPLIKALIKESPVPLIEPKPKNITISTSITREIRREIKPGHIEIVIEKITPNQGSHSSEEFKDGSNYISKDELLRINRAAVDSPVLPSLLLSPNSNNHSSKDMNISANASPIVILNSHSPDDFDDVVEDDNQLAESQRVMHQVQPPESLHYQSSAHHDINIHVIHDDKHNRGQSKSLDRKPKPFFTPADELKDEDEQPVSAENRTITYSQLFTEANRSKAPEVTHVAPPRKSSRNFKPIYHRSKPTAITKGRFHYEYLKRPTADVEVDTTTKLLDTERGERGRQFKESKLTSQEYDSELNSESSEISANKPRGKQRFYYSHNTGEESPNRQNGNEALLGPLTYEKTYTEEESQPNTENPSSAANEVKEAESPQYEQANEAAAAEQPAQIQNAVQDPAVQNPVDNYETQNDLNAYIQIIPTSSSYQQQPSEETRNNPQSLFQFNNGLPNKNSFPYGSPTDPYAFIQVIPPQPQFSHPNPTVSTNVGYLHPSDYMNNRELYNTVNGGEKDQQSVTPISLIFVTINSPLSAARESFATSSPTDLKSQSNDNNEEQSDKVVNDDSETDSSNKNNSKPNTYTFVEVQKSINIHNKLITEKDGRIVESHETIYPQQKSTEKPPPTSSKKEETKDYGSLTKNPIRVADSEAEESKKVFEAVASSKEEQRVSLPNQEITEVEPIQQAQVIHEAHTIGEVSKGKESEALFADVLVDEYERNPQFSEQQNIQQYSQSTRGSAPYIQRTSPDLQGRQYEETYKGFDSPSSQGTENSYISQNIQEIASEHHNDDLYQASQEELGQSGISYADNIGHHEEVPVYQNENQNSNKFDRTISPDPSSQVLPNTPHTQTFPDNSLQNLEYNNNEEIFNQPLPLRVPYTLASPQAPANFPQHMSAPYSLPNPLGAPLNAEHSNERPYPIESIVANSYPAETSAAKAEQLETEGMVETPVEKLIEKYGNHPVAVPIKMPVALQLPSTVNPQLHYHTGLMTFAHPNAVSLPYGSVITSPTLARIPLNLMNTYYNNMLRKLVPDMQSSFKSSPPFGRAKTIYRFLGPKSTLANNLGIKLDLKPPPRQLPKPGFDPDWDKGARYAYNYNTLPWDLDVSSSQAITKQIEHLPSGAKQNFEEYLRWRNGQLLKRSPIFAQNLHMEYGFKPPLVPSLEIDEKGVPLKAIDELAKEK</sequence>
<evidence type="ECO:0000256" key="1">
    <source>
        <dbReference type="SAM" id="MobiDB-lite"/>
    </source>
</evidence>
<reference evidence="3" key="1">
    <citation type="submission" date="2014-03" db="EMBL/GenBank/DDBJ databases">
        <authorList>
            <person name="Aksoy S."/>
            <person name="Warren W."/>
            <person name="Wilson R.K."/>
        </authorList>
    </citation>
    <scope>NUCLEOTIDE SEQUENCE [LARGE SCALE GENOMIC DNA]</scope>
    <source>
        <strain evidence="3">IAEA</strain>
    </source>
</reference>
<protein>
    <submittedName>
        <fullName evidence="2">Uncharacterized protein</fullName>
    </submittedName>
</protein>
<feature type="compositionally biased region" description="Basic and acidic residues" evidence="1">
    <location>
        <begin position="362"/>
        <end position="375"/>
    </location>
</feature>
<dbReference type="EnsemblMetazoa" id="GPAI021080-RA">
    <property type="protein sequence ID" value="GPAI021080-PA"/>
    <property type="gene ID" value="GPAI021080"/>
</dbReference>
<feature type="region of interest" description="Disordered" evidence="1">
    <location>
        <begin position="793"/>
        <end position="824"/>
    </location>
</feature>
<feature type="compositionally biased region" description="Basic and acidic residues" evidence="1">
    <location>
        <begin position="468"/>
        <end position="483"/>
    </location>
</feature>
<feature type="region of interest" description="Disordered" evidence="1">
    <location>
        <begin position="362"/>
        <end position="393"/>
    </location>
</feature>
<feature type="compositionally biased region" description="Polar residues" evidence="1">
    <location>
        <begin position="758"/>
        <end position="769"/>
    </location>
</feature>
<feature type="compositionally biased region" description="Polar residues" evidence="1">
    <location>
        <begin position="547"/>
        <end position="557"/>
    </location>
</feature>
<feature type="compositionally biased region" description="Polar residues" evidence="1">
    <location>
        <begin position="727"/>
        <end position="741"/>
    </location>
</feature>
<evidence type="ECO:0000313" key="3">
    <source>
        <dbReference type="Proteomes" id="UP000092445"/>
    </source>
</evidence>
<accession>A0A1A9ZPL5</accession>
<evidence type="ECO:0000313" key="2">
    <source>
        <dbReference type="EnsemblMetazoa" id="GPAI021080-PA"/>
    </source>
</evidence>
<dbReference type="Proteomes" id="UP000092445">
    <property type="component" value="Unassembled WGS sequence"/>
</dbReference>
<feature type="region of interest" description="Disordered" evidence="1">
    <location>
        <begin position="463"/>
        <end position="581"/>
    </location>
</feature>
<dbReference type="STRING" id="7398.A0A1A9ZPL5"/>
<feature type="region of interest" description="Disordered" evidence="1">
    <location>
        <begin position="725"/>
        <end position="769"/>
    </location>
</feature>
<feature type="compositionally biased region" description="Polar residues" evidence="1">
    <location>
        <begin position="908"/>
        <end position="935"/>
    </location>
</feature>
<keyword evidence="3" id="KW-1185">Reference proteome</keyword>
<feature type="compositionally biased region" description="Low complexity" evidence="1">
    <location>
        <begin position="566"/>
        <end position="581"/>
    </location>
</feature>
<feature type="compositionally biased region" description="Polar residues" evidence="1">
    <location>
        <begin position="484"/>
        <end position="501"/>
    </location>
</feature>
<proteinExistence type="predicted"/>
<feature type="region of interest" description="Disordered" evidence="1">
    <location>
        <begin position="908"/>
        <end position="938"/>
    </location>
</feature>